<proteinExistence type="predicted"/>
<dbReference type="InterPro" id="IPR003599">
    <property type="entry name" value="Ig_sub"/>
</dbReference>
<dbReference type="Proteomes" id="UP000694548">
    <property type="component" value="Chromosome sgr01"/>
</dbReference>
<evidence type="ECO:0000259" key="2">
    <source>
        <dbReference type="PROSITE" id="PS50835"/>
    </source>
</evidence>
<dbReference type="InterPro" id="IPR013106">
    <property type="entry name" value="Ig_V-set"/>
</dbReference>
<reference evidence="3" key="2">
    <citation type="submission" date="2025-08" db="UniProtKB">
        <authorList>
            <consortium name="Ensembl"/>
        </authorList>
    </citation>
    <scope>IDENTIFICATION</scope>
</reference>
<dbReference type="GeneTree" id="ENSGT00940000164625"/>
<name>A0A8C6PYR2_NOTFU</name>
<keyword evidence="4" id="KW-1185">Reference proteome</keyword>
<dbReference type="InterPro" id="IPR050380">
    <property type="entry name" value="Immune_Resp_Modulators"/>
</dbReference>
<feature type="domain" description="Ig-like" evidence="2">
    <location>
        <begin position="1"/>
        <end position="122"/>
    </location>
</feature>
<dbReference type="InterPro" id="IPR036179">
    <property type="entry name" value="Ig-like_dom_sf"/>
</dbReference>
<dbReference type="SMART" id="SM00407">
    <property type="entry name" value="IGc1"/>
    <property type="match status" value="1"/>
</dbReference>
<sequence>MFLFLVCSFSNQVYQTPSMIYRASGESANIFCSHNIISHNQILWFKQAGKQLIYLGYVYYGDTFPEAGMDVTMGGNADRNQNCTLTVERLNMSSSAVYLCAARYHSLIGGGTKLTVLGKKVTEPSVEVLKPSAKECKDKNKKRKKTLVCVASQFYPDHVSMSWRLNGVQTDKGVVTGRAIRRPDKSYGITSRLKVQAKDWFRPGNNFTCMVGFYNGNKTTFHSDIMLKINYRLTVPLCS</sequence>
<dbReference type="SUPFAM" id="SSF48726">
    <property type="entry name" value="Immunoglobulin"/>
    <property type="match status" value="2"/>
</dbReference>
<dbReference type="Pfam" id="PF07654">
    <property type="entry name" value="C1-set"/>
    <property type="match status" value="1"/>
</dbReference>
<accession>A0A8C6PYR2</accession>
<dbReference type="Pfam" id="PF07686">
    <property type="entry name" value="V-set"/>
    <property type="match status" value="1"/>
</dbReference>
<feature type="domain" description="Ig-like" evidence="2">
    <location>
        <begin position="124"/>
        <end position="211"/>
    </location>
</feature>
<dbReference type="PANTHER" id="PTHR23411">
    <property type="entry name" value="TAPASIN"/>
    <property type="match status" value="1"/>
</dbReference>
<evidence type="ECO:0000313" key="4">
    <source>
        <dbReference type="Proteomes" id="UP000694548"/>
    </source>
</evidence>
<evidence type="ECO:0000256" key="1">
    <source>
        <dbReference type="ARBA" id="ARBA00023319"/>
    </source>
</evidence>
<dbReference type="InterPro" id="IPR003597">
    <property type="entry name" value="Ig_C1-set"/>
</dbReference>
<dbReference type="InterPro" id="IPR013783">
    <property type="entry name" value="Ig-like_fold"/>
</dbReference>
<dbReference type="PROSITE" id="PS50835">
    <property type="entry name" value="IG_LIKE"/>
    <property type="match status" value="2"/>
</dbReference>
<organism evidence="3 4">
    <name type="scientific">Nothobranchius furzeri</name>
    <name type="common">Turquoise killifish</name>
    <dbReference type="NCBI Taxonomy" id="105023"/>
    <lineage>
        <taxon>Eukaryota</taxon>
        <taxon>Metazoa</taxon>
        <taxon>Chordata</taxon>
        <taxon>Craniata</taxon>
        <taxon>Vertebrata</taxon>
        <taxon>Euteleostomi</taxon>
        <taxon>Actinopterygii</taxon>
        <taxon>Neopterygii</taxon>
        <taxon>Teleostei</taxon>
        <taxon>Neoteleostei</taxon>
        <taxon>Acanthomorphata</taxon>
        <taxon>Ovalentaria</taxon>
        <taxon>Atherinomorphae</taxon>
        <taxon>Cyprinodontiformes</taxon>
        <taxon>Nothobranchiidae</taxon>
        <taxon>Nothobranchius</taxon>
    </lineage>
</organism>
<dbReference type="InterPro" id="IPR007110">
    <property type="entry name" value="Ig-like_dom"/>
</dbReference>
<evidence type="ECO:0000313" key="3">
    <source>
        <dbReference type="Ensembl" id="ENSNFUP00015050384.1"/>
    </source>
</evidence>
<reference evidence="3" key="1">
    <citation type="submission" date="2014-08" db="EMBL/GenBank/DDBJ databases">
        <authorList>
            <person name="Senf B."/>
            <person name="Petzold A."/>
            <person name="Downie B.R."/>
            <person name="Koch P."/>
            <person name="Platzer M."/>
        </authorList>
    </citation>
    <scope>NUCLEOTIDE SEQUENCE [LARGE SCALE GENOMIC DNA]</scope>
    <source>
        <strain evidence="3">GRZ</strain>
    </source>
</reference>
<protein>
    <recommendedName>
        <fullName evidence="2">Ig-like domain-containing protein</fullName>
    </recommendedName>
</protein>
<dbReference type="SMART" id="SM00409">
    <property type="entry name" value="IG"/>
    <property type="match status" value="1"/>
</dbReference>
<dbReference type="AlphaFoldDB" id="A0A8C6PYR2"/>
<dbReference type="Ensembl" id="ENSNFUT00015052554.1">
    <property type="protein sequence ID" value="ENSNFUP00015050384.1"/>
    <property type="gene ID" value="ENSNFUG00015023662.1"/>
</dbReference>
<dbReference type="Gene3D" id="2.60.40.10">
    <property type="entry name" value="Immunoglobulins"/>
    <property type="match status" value="2"/>
</dbReference>
<keyword evidence="1" id="KW-0393">Immunoglobulin domain</keyword>
<reference evidence="3" key="3">
    <citation type="submission" date="2025-09" db="UniProtKB">
        <authorList>
            <consortium name="Ensembl"/>
        </authorList>
    </citation>
    <scope>IDENTIFICATION</scope>
</reference>